<evidence type="ECO:0000313" key="2">
    <source>
        <dbReference type="Proteomes" id="UP000614216"/>
    </source>
</evidence>
<keyword evidence="2" id="KW-1185">Reference proteome</keyword>
<name>A0A937FWH9_9BACT</name>
<reference evidence="1" key="1">
    <citation type="submission" date="2021-01" db="EMBL/GenBank/DDBJ databases">
        <title>Fulvivirga kasyanovii gen. nov., sp nov., a novel member of the phylum Bacteroidetes isolated from seawater in a mussel farm.</title>
        <authorList>
            <person name="Zhao L.-H."/>
            <person name="Wang Z.-J."/>
        </authorList>
    </citation>
    <scope>NUCLEOTIDE SEQUENCE</scope>
    <source>
        <strain evidence="1">29W222</strain>
    </source>
</reference>
<dbReference type="AlphaFoldDB" id="A0A937FWH9"/>
<evidence type="ECO:0000313" key="1">
    <source>
        <dbReference type="EMBL" id="MBL6445665.1"/>
    </source>
</evidence>
<organism evidence="1 2">
    <name type="scientific">Fulvivirga marina</name>
    <dbReference type="NCBI Taxonomy" id="2494733"/>
    <lineage>
        <taxon>Bacteria</taxon>
        <taxon>Pseudomonadati</taxon>
        <taxon>Bacteroidota</taxon>
        <taxon>Cytophagia</taxon>
        <taxon>Cytophagales</taxon>
        <taxon>Fulvivirgaceae</taxon>
        <taxon>Fulvivirga</taxon>
    </lineage>
</organism>
<accession>A0A937FWH9</accession>
<protein>
    <submittedName>
        <fullName evidence="1">Uncharacterized protein</fullName>
    </submittedName>
</protein>
<sequence length="120" mass="13820">MRINEHAVDLVLCLFNECADYYKTKGHMNGFKYSKEVIKGLQTLYNASGLNQDSSFDEFLVFVHNSALQCANDRYIRVAGLAWFLTRTLDVGFRNARNQLSKKNHDCIKTNLLKLQLNNI</sequence>
<comment type="caution">
    <text evidence="1">The sequence shown here is derived from an EMBL/GenBank/DDBJ whole genome shotgun (WGS) entry which is preliminary data.</text>
</comment>
<gene>
    <name evidence="1" type="ORF">JMN32_05055</name>
</gene>
<dbReference type="Proteomes" id="UP000614216">
    <property type="component" value="Unassembled WGS sequence"/>
</dbReference>
<dbReference type="RefSeq" id="WP_202855204.1">
    <property type="nucleotide sequence ID" value="NZ_JAEUGD010000016.1"/>
</dbReference>
<proteinExistence type="predicted"/>
<dbReference type="EMBL" id="JAEUGD010000016">
    <property type="protein sequence ID" value="MBL6445665.1"/>
    <property type="molecule type" value="Genomic_DNA"/>
</dbReference>